<evidence type="ECO:0000313" key="2">
    <source>
        <dbReference type="EMBL" id="QCW05221.1"/>
    </source>
</evidence>
<accession>A0A4P9TJP3</accession>
<dbReference type="AlphaFoldDB" id="A0A4P9TJP3"/>
<proteinExistence type="predicted"/>
<dbReference type="EMBL" id="CP040639">
    <property type="protein sequence ID" value="QCW05221.1"/>
    <property type="molecule type" value="Genomic_DNA"/>
</dbReference>
<geneLocation type="plasmid" evidence="3">
    <name>pnpa70</name>
</geneLocation>
<organism evidence="2 3">
    <name type="scientific">Natrinema pallidum</name>
    <dbReference type="NCBI Taxonomy" id="69527"/>
    <lineage>
        <taxon>Archaea</taxon>
        <taxon>Methanobacteriati</taxon>
        <taxon>Methanobacteriota</taxon>
        <taxon>Stenosarchaea group</taxon>
        <taxon>Halobacteria</taxon>
        <taxon>Halobacteriales</taxon>
        <taxon>Natrialbaceae</taxon>
        <taxon>Natrinema</taxon>
    </lineage>
</organism>
<dbReference type="KEGG" id="npl:FGF80_18395"/>
<evidence type="ECO:0000313" key="3">
    <source>
        <dbReference type="Proteomes" id="UP000307562"/>
    </source>
</evidence>
<dbReference type="GeneID" id="96158106"/>
<gene>
    <name evidence="2" type="ORF">FGF80_18395</name>
</gene>
<keyword evidence="3" id="KW-1185">Reference proteome</keyword>
<dbReference type="Proteomes" id="UP000307562">
    <property type="component" value="Plasmid pNPA70"/>
</dbReference>
<feature type="region of interest" description="Disordered" evidence="1">
    <location>
        <begin position="1"/>
        <end position="26"/>
    </location>
</feature>
<protein>
    <submittedName>
        <fullName evidence="2">Uncharacterized protein</fullName>
    </submittedName>
</protein>
<keyword evidence="2" id="KW-0614">Plasmid</keyword>
<sequence>MSDSESPVSADALARTYSPPSYSDPVDVVKDYGRTMDYASRHPNKGSSAIASALELPRGRIRPWLDGAKPDAVRGIETARDYGWLEAEYGDPEFTAHNTLVANVFSAGSISEQYYRPSFALNHRGEDSHVLDALELAGCEYRIVADRRDRADEARPTEDASVLGRVLAALGAPVGPKADQQLALPTYLTDAPDDVRETFVYSYLENRAIEHDDKATLTVREARNRTYLESLAALIDDVAGGGVSLGERDIVISADAARELGTVR</sequence>
<name>A0A4P9TJP3_9EURY</name>
<reference evidence="3" key="1">
    <citation type="submission" date="2019-05" db="EMBL/GenBank/DDBJ databases">
        <title>Complete Genome Sequence and Methylation Pattern of the Halophilic Archaeon Natrinema pallidum BOL6-1.</title>
        <authorList>
            <person name="DasSarma P."/>
            <person name="DasSarma B.P."/>
            <person name="DasSarma S.L."/>
            <person name="Martinez F.L."/>
            <person name="Guzman D."/>
            <person name="Roberts R.J."/>
            <person name="DasSarma S."/>
        </authorList>
    </citation>
    <scope>NUCLEOTIDE SEQUENCE [LARGE SCALE GENOMIC DNA]</scope>
    <source>
        <strain evidence="3">BOL6-1</strain>
        <plasmid evidence="3">pnpa70</plasmid>
    </source>
</reference>
<dbReference type="RefSeq" id="WP_138655678.1">
    <property type="nucleotide sequence ID" value="NZ_CP040639.1"/>
</dbReference>
<evidence type="ECO:0000256" key="1">
    <source>
        <dbReference type="SAM" id="MobiDB-lite"/>
    </source>
</evidence>